<dbReference type="GO" id="GO:0005576">
    <property type="term" value="C:extracellular region"/>
    <property type="evidence" value="ECO:0007669"/>
    <property type="project" value="UniProtKB-SubCell"/>
</dbReference>
<keyword evidence="14 23" id="KW-0238">DNA-binding</keyword>
<evidence type="ECO:0000256" key="23">
    <source>
        <dbReference type="PROSITE-ProRule" id="PRU00267"/>
    </source>
</evidence>
<keyword evidence="11" id="KW-0391">Immunity</keyword>
<evidence type="ECO:0000256" key="17">
    <source>
        <dbReference type="ARBA" id="ARBA00023172"/>
    </source>
</evidence>
<dbReference type="GO" id="GO:0005737">
    <property type="term" value="C:cytoplasm"/>
    <property type="evidence" value="ECO:0007669"/>
    <property type="project" value="UniProtKB-SubCell"/>
</dbReference>
<organism evidence="25 26">
    <name type="scientific">Monodelphis domestica</name>
    <name type="common">Gray short-tailed opossum</name>
    <dbReference type="NCBI Taxonomy" id="13616"/>
    <lineage>
        <taxon>Eukaryota</taxon>
        <taxon>Metazoa</taxon>
        <taxon>Chordata</taxon>
        <taxon>Craniata</taxon>
        <taxon>Vertebrata</taxon>
        <taxon>Euteleostomi</taxon>
        <taxon>Mammalia</taxon>
        <taxon>Metatheria</taxon>
        <taxon>Didelphimorphia</taxon>
        <taxon>Didelphidae</taxon>
        <taxon>Monodelphis</taxon>
    </lineage>
</organism>
<feature type="DNA-binding region" description="HMG box" evidence="23">
    <location>
        <begin position="93"/>
        <end position="161"/>
    </location>
</feature>
<evidence type="ECO:0000256" key="20">
    <source>
        <dbReference type="ARBA" id="ARBA00040400"/>
    </source>
</evidence>
<dbReference type="GeneTree" id="ENSGT00950000183120"/>
<evidence type="ECO:0000256" key="2">
    <source>
        <dbReference type="ARBA" id="ARBA00004286"/>
    </source>
</evidence>
<dbReference type="GO" id="GO:0006954">
    <property type="term" value="P:inflammatory response"/>
    <property type="evidence" value="ECO:0007669"/>
    <property type="project" value="UniProtKB-KW"/>
</dbReference>
<evidence type="ECO:0000256" key="14">
    <source>
        <dbReference type="ARBA" id="ARBA00023125"/>
    </source>
</evidence>
<dbReference type="GO" id="GO:0005634">
    <property type="term" value="C:nucleus"/>
    <property type="evidence" value="ECO:0000318"/>
    <property type="project" value="GO_Central"/>
</dbReference>
<dbReference type="Pfam" id="PF00505">
    <property type="entry name" value="HMG_box"/>
    <property type="match status" value="1"/>
</dbReference>
<sequence length="180" mass="20816">MNVTEKNIKGKVSSYAFFMHVCREEQRKKNPGASVNFSDFSKKCSAKWKIISDKEKGRFVAMAKADKVRYEREMKVYMAPKRKTKKFKDPNAPKRPPPAFFLFCSDYRPKIKGEHPFLSIGGMAKKLGELWSNTAADDKQPYKKRAAKLKEKYVKDIAAYWAFKGRSRVSKRGGILKLLY</sequence>
<feature type="domain" description="HMG box" evidence="24">
    <location>
        <begin position="93"/>
        <end position="161"/>
    </location>
</feature>
<dbReference type="Gene3D" id="1.10.30.10">
    <property type="entry name" value="High mobility group box domain"/>
    <property type="match status" value="2"/>
</dbReference>
<evidence type="ECO:0000256" key="11">
    <source>
        <dbReference type="ARBA" id="ARBA00022859"/>
    </source>
</evidence>
<name>F6Y4D4_MONDO</name>
<comment type="subcellular location">
    <subcellularLocation>
        <location evidence="2">Chromosome</location>
    </subcellularLocation>
    <subcellularLocation>
        <location evidence="3">Cytoplasm</location>
    </subcellularLocation>
    <subcellularLocation>
        <location evidence="1">Nucleus</location>
    </subcellularLocation>
    <subcellularLocation>
        <location evidence="4">Secreted</location>
    </subcellularLocation>
</comment>
<evidence type="ECO:0000256" key="5">
    <source>
        <dbReference type="ARBA" id="ARBA00008774"/>
    </source>
</evidence>
<dbReference type="PRINTS" id="PR00886">
    <property type="entry name" value="HIGHMOBLTY12"/>
</dbReference>
<keyword evidence="19 23" id="KW-0539">Nucleus</keyword>
<reference evidence="25 26" key="1">
    <citation type="journal article" date="2007" name="Nature">
        <title>Genome of the marsupial Monodelphis domestica reveals innovation in non-coding sequences.</title>
        <authorList>
            <person name="Mikkelsen T.S."/>
            <person name="Wakefield M.J."/>
            <person name="Aken B."/>
            <person name="Amemiya C.T."/>
            <person name="Chang J.L."/>
            <person name="Duke S."/>
            <person name="Garber M."/>
            <person name="Gentles A.J."/>
            <person name="Goodstadt L."/>
            <person name="Heger A."/>
            <person name="Jurka J."/>
            <person name="Kamal M."/>
            <person name="Mauceli E."/>
            <person name="Searle S.M."/>
            <person name="Sharpe T."/>
            <person name="Baker M.L."/>
            <person name="Batzer M.A."/>
            <person name="Benos P.V."/>
            <person name="Belov K."/>
            <person name="Clamp M."/>
            <person name="Cook A."/>
            <person name="Cuff J."/>
            <person name="Das R."/>
            <person name="Davidow L."/>
            <person name="Deakin J.E."/>
            <person name="Fazzari M.J."/>
            <person name="Glass J.L."/>
            <person name="Grabherr M."/>
            <person name="Greally J.M."/>
            <person name="Gu W."/>
            <person name="Hore T.A."/>
            <person name="Huttley G.A."/>
            <person name="Kleber M."/>
            <person name="Jirtle R.L."/>
            <person name="Koina E."/>
            <person name="Lee J.T."/>
            <person name="Mahony S."/>
            <person name="Marra M.A."/>
            <person name="Miller R.D."/>
            <person name="Nicholls R.D."/>
            <person name="Oda M."/>
            <person name="Papenfuss A.T."/>
            <person name="Parra Z.E."/>
            <person name="Pollock D.D."/>
            <person name="Ray D.A."/>
            <person name="Schein J.E."/>
            <person name="Speed T.P."/>
            <person name="Thompson K."/>
            <person name="VandeBerg J.L."/>
            <person name="Wade C.M."/>
            <person name="Walker J.A."/>
            <person name="Waters P.D."/>
            <person name="Webber C."/>
            <person name="Weidman J.R."/>
            <person name="Xie X."/>
            <person name="Zody M.C."/>
            <person name="Baldwin J."/>
            <person name="Abdouelleil A."/>
            <person name="Abdulkadir J."/>
            <person name="Abebe A."/>
            <person name="Abera B."/>
            <person name="Abreu J."/>
            <person name="Acer S.C."/>
            <person name="Aftuck L."/>
            <person name="Alexander A."/>
            <person name="An P."/>
            <person name="Anderson E."/>
            <person name="Anderson S."/>
            <person name="Arachi H."/>
            <person name="Azer M."/>
            <person name="Bachantsang P."/>
            <person name="Barry A."/>
            <person name="Bayul T."/>
            <person name="Berlin A."/>
            <person name="Bessette D."/>
            <person name="Bloom T."/>
            <person name="Bloom T."/>
            <person name="Boguslavskiy L."/>
            <person name="Bonnet C."/>
            <person name="Boukhgalter B."/>
            <person name="Bourzgui I."/>
            <person name="Brown A."/>
            <person name="Cahill P."/>
            <person name="Channer S."/>
            <person name="Cheshatsang Y."/>
            <person name="Chuda L."/>
            <person name="Citroen M."/>
            <person name="Collymore A."/>
            <person name="Cooke P."/>
            <person name="Costello M."/>
            <person name="D'Aco K."/>
            <person name="Daza R."/>
            <person name="De Haan G."/>
            <person name="DeGray S."/>
            <person name="DeMaso C."/>
            <person name="Dhargay N."/>
            <person name="Dooley K."/>
            <person name="Dooley E."/>
            <person name="Doricent M."/>
            <person name="Dorje P."/>
            <person name="Dorjee K."/>
            <person name="Dupes A."/>
            <person name="Elong R."/>
            <person name="Falk J."/>
            <person name="Farina A."/>
            <person name="Faro S."/>
            <person name="Ferguson D."/>
            <person name="Fisher S."/>
            <person name="Foley C.D."/>
            <person name="Franke A."/>
            <person name="Friedrich D."/>
            <person name="Gadbois L."/>
            <person name="Gearin G."/>
            <person name="Gearin C.R."/>
            <person name="Giannoukos G."/>
            <person name="Goode T."/>
            <person name="Graham J."/>
            <person name="Grandbois E."/>
            <person name="Grewal S."/>
            <person name="Gyaltsen K."/>
            <person name="Hafez N."/>
            <person name="Hagos B."/>
            <person name="Hall J."/>
            <person name="Henson C."/>
            <person name="Hollinger A."/>
            <person name="Honan T."/>
            <person name="Huard M.D."/>
            <person name="Hughes L."/>
            <person name="Hurhula B."/>
            <person name="Husby M.E."/>
            <person name="Kamat A."/>
            <person name="Kanga B."/>
            <person name="Kashin S."/>
            <person name="Khazanovich D."/>
            <person name="Kisner P."/>
            <person name="Lance K."/>
            <person name="Lara M."/>
            <person name="Lee W."/>
            <person name="Lennon N."/>
            <person name="Letendre F."/>
            <person name="LeVine R."/>
            <person name="Lipovsky A."/>
            <person name="Liu X."/>
            <person name="Liu J."/>
            <person name="Liu S."/>
            <person name="Lokyitsang T."/>
            <person name="Lokyitsang Y."/>
            <person name="Lubonja R."/>
            <person name="Lui A."/>
            <person name="MacDonald P."/>
            <person name="Magnisalis V."/>
            <person name="Maru K."/>
            <person name="Matthews C."/>
            <person name="McCusker W."/>
            <person name="McDonough S."/>
            <person name="Mehta T."/>
            <person name="Meldrim J."/>
            <person name="Meneus L."/>
            <person name="Mihai O."/>
            <person name="Mihalev A."/>
            <person name="Mihova T."/>
            <person name="Mittelman R."/>
            <person name="Mlenga V."/>
            <person name="Montmayeur A."/>
            <person name="Mulrain L."/>
            <person name="Navidi A."/>
            <person name="Naylor J."/>
            <person name="Negash T."/>
            <person name="Nguyen T."/>
            <person name="Nguyen N."/>
            <person name="Nicol R."/>
            <person name="Norbu C."/>
            <person name="Norbu N."/>
            <person name="Novod N."/>
            <person name="O'Neill B."/>
            <person name="Osman S."/>
            <person name="Markiewicz E."/>
            <person name="Oyono O.L."/>
            <person name="Patti C."/>
            <person name="Phunkhang P."/>
            <person name="Pierre F."/>
            <person name="Priest M."/>
            <person name="Raghuraman S."/>
            <person name="Rege F."/>
            <person name="Reyes R."/>
            <person name="Rise C."/>
            <person name="Rogov P."/>
            <person name="Ross K."/>
            <person name="Ryan E."/>
            <person name="Settipalli S."/>
            <person name="Shea T."/>
            <person name="Sherpa N."/>
            <person name="Shi L."/>
            <person name="Shih D."/>
            <person name="Sparrow T."/>
            <person name="Spaulding J."/>
            <person name="Stalker J."/>
            <person name="Stange-Thomann N."/>
            <person name="Stavropoulos S."/>
            <person name="Stone C."/>
            <person name="Strader C."/>
            <person name="Tesfaye S."/>
            <person name="Thomson T."/>
            <person name="Thoulutsang Y."/>
            <person name="Thoulutsang D."/>
            <person name="Topham K."/>
            <person name="Topping I."/>
            <person name="Tsamla T."/>
            <person name="Vassiliev H."/>
            <person name="Vo A."/>
            <person name="Wangchuk T."/>
            <person name="Wangdi T."/>
            <person name="Weiand M."/>
            <person name="Wilkinson J."/>
            <person name="Wilson A."/>
            <person name="Yadav S."/>
            <person name="Young G."/>
            <person name="Yu Q."/>
            <person name="Zembek L."/>
            <person name="Zhong D."/>
            <person name="Zimmer A."/>
            <person name="Zwirko Z."/>
            <person name="Jaffe D.B."/>
            <person name="Alvarez P."/>
            <person name="Brockman W."/>
            <person name="Butler J."/>
            <person name="Chin C."/>
            <person name="Gnerre S."/>
            <person name="MacCallum I."/>
            <person name="Graves J.A."/>
            <person name="Ponting C.P."/>
            <person name="Breen M."/>
            <person name="Samollow P.B."/>
            <person name="Lander E.S."/>
            <person name="Lindblad-Toh K."/>
        </authorList>
    </citation>
    <scope>NUCLEOTIDE SEQUENCE [LARGE SCALE GENOMIC DNA]</scope>
</reference>
<evidence type="ECO:0000256" key="21">
    <source>
        <dbReference type="ARBA" id="ARBA00041514"/>
    </source>
</evidence>
<evidence type="ECO:0000256" key="22">
    <source>
        <dbReference type="ARBA" id="ARBA00046830"/>
    </source>
</evidence>
<keyword evidence="7" id="KW-0963">Cytoplasm</keyword>
<accession>F6Y4D4</accession>
<dbReference type="InParanoid" id="F6Y4D4"/>
<keyword evidence="12" id="KW-0805">Transcription regulation</keyword>
<evidence type="ECO:0000256" key="15">
    <source>
        <dbReference type="ARBA" id="ARBA00023157"/>
    </source>
</evidence>
<dbReference type="InterPro" id="IPR050342">
    <property type="entry name" value="HMGB"/>
</dbReference>
<evidence type="ECO:0000256" key="8">
    <source>
        <dbReference type="ARBA" id="ARBA00022525"/>
    </source>
</evidence>
<dbReference type="GO" id="GO:0005694">
    <property type="term" value="C:chromosome"/>
    <property type="evidence" value="ECO:0007669"/>
    <property type="project" value="UniProtKB-SubCell"/>
</dbReference>
<keyword evidence="26" id="KW-1185">Reference proteome</keyword>
<dbReference type="eggNOG" id="KOG0381">
    <property type="taxonomic scope" value="Eukaryota"/>
</dbReference>
<dbReference type="HOGENOM" id="CLU_082854_0_0_1"/>
<dbReference type="PANTHER" id="PTHR48112:SF12">
    <property type="entry name" value="HIGH MOBILITY GROUP PROTEIN B1-LIKE 1-RELATED"/>
    <property type="match status" value="1"/>
</dbReference>
<evidence type="ECO:0000256" key="12">
    <source>
        <dbReference type="ARBA" id="ARBA00023015"/>
    </source>
</evidence>
<comment type="similarity">
    <text evidence="5">Belongs to the HMGB family.</text>
</comment>
<keyword evidence="18" id="KW-0395">Inflammatory response</keyword>
<keyword evidence="15" id="KW-1015">Disulfide bond</keyword>
<evidence type="ECO:0000256" key="16">
    <source>
        <dbReference type="ARBA" id="ARBA00023163"/>
    </source>
</evidence>
<keyword evidence="10" id="KW-0677">Repeat</keyword>
<dbReference type="Proteomes" id="UP000002280">
    <property type="component" value="Chromosome 1"/>
</dbReference>
<keyword evidence="9" id="KW-0399">Innate immunity</keyword>
<dbReference type="Ensembl" id="ENSMODT00000005797.3">
    <property type="protein sequence ID" value="ENSMODP00000005678.3"/>
    <property type="gene ID" value="ENSMODG00000004606.3"/>
</dbReference>
<evidence type="ECO:0000256" key="18">
    <source>
        <dbReference type="ARBA" id="ARBA00023198"/>
    </source>
</evidence>
<keyword evidence="8" id="KW-0964">Secreted</keyword>
<dbReference type="GO" id="GO:0006310">
    <property type="term" value="P:DNA recombination"/>
    <property type="evidence" value="ECO:0007669"/>
    <property type="project" value="UniProtKB-KW"/>
</dbReference>
<feature type="DNA-binding region" description="HMG box" evidence="23">
    <location>
        <begin position="8"/>
        <end position="78"/>
    </location>
</feature>
<dbReference type="GO" id="GO:0003677">
    <property type="term" value="F:DNA binding"/>
    <property type="evidence" value="ECO:0007669"/>
    <property type="project" value="UniProtKB-UniRule"/>
</dbReference>
<evidence type="ECO:0000256" key="19">
    <source>
        <dbReference type="ARBA" id="ARBA00023242"/>
    </source>
</evidence>
<evidence type="ECO:0000256" key="10">
    <source>
        <dbReference type="ARBA" id="ARBA00022737"/>
    </source>
</evidence>
<evidence type="ECO:0000259" key="24">
    <source>
        <dbReference type="PROSITE" id="PS50118"/>
    </source>
</evidence>
<keyword evidence="6" id="KW-0158">Chromosome</keyword>
<dbReference type="CDD" id="cd21978">
    <property type="entry name" value="HMG-box_HMGB_rpt1"/>
    <property type="match status" value="1"/>
</dbReference>
<dbReference type="CDD" id="cd21979">
    <property type="entry name" value="HMG-box_HMGB_rpt2"/>
    <property type="match status" value="1"/>
</dbReference>
<reference evidence="25" key="2">
    <citation type="submission" date="2025-08" db="UniProtKB">
        <authorList>
            <consortium name="Ensembl"/>
        </authorList>
    </citation>
    <scope>IDENTIFICATION</scope>
</reference>
<dbReference type="Pfam" id="PF09011">
    <property type="entry name" value="HMG_box_2"/>
    <property type="match status" value="1"/>
</dbReference>
<proteinExistence type="inferred from homology"/>
<dbReference type="Bgee" id="ENSMODG00000004606">
    <property type="expression patterns" value="Expressed in spermatid and 15 other cell types or tissues"/>
</dbReference>
<evidence type="ECO:0000256" key="13">
    <source>
        <dbReference type="ARBA" id="ARBA00023097"/>
    </source>
</evidence>
<evidence type="ECO:0000256" key="7">
    <source>
        <dbReference type="ARBA" id="ARBA00022490"/>
    </source>
</evidence>
<dbReference type="SMART" id="SM00398">
    <property type="entry name" value="HMG"/>
    <property type="match status" value="2"/>
</dbReference>
<dbReference type="STRING" id="13616.ENSMODP00000005678"/>
<dbReference type="FunFam" id="1.10.30.10:FF:000018">
    <property type="entry name" value="High mobility group protein B2"/>
    <property type="match status" value="1"/>
</dbReference>
<feature type="domain" description="HMG box" evidence="24">
    <location>
        <begin position="8"/>
        <end position="78"/>
    </location>
</feature>
<dbReference type="PANTHER" id="PTHR48112">
    <property type="entry name" value="HIGH MOBILITY GROUP PROTEIN DSP1"/>
    <property type="match status" value="1"/>
</dbReference>
<dbReference type="InterPro" id="IPR036910">
    <property type="entry name" value="HMG_box_dom_sf"/>
</dbReference>
<evidence type="ECO:0000256" key="4">
    <source>
        <dbReference type="ARBA" id="ARBA00004613"/>
    </source>
</evidence>
<evidence type="ECO:0000313" key="25">
    <source>
        <dbReference type="Ensembl" id="ENSMODP00000005678.3"/>
    </source>
</evidence>
<evidence type="ECO:0000256" key="3">
    <source>
        <dbReference type="ARBA" id="ARBA00004496"/>
    </source>
</evidence>
<dbReference type="GO" id="GO:0045087">
    <property type="term" value="P:innate immune response"/>
    <property type="evidence" value="ECO:0007669"/>
    <property type="project" value="UniProtKB-KW"/>
</dbReference>
<evidence type="ECO:0000256" key="1">
    <source>
        <dbReference type="ARBA" id="ARBA00004123"/>
    </source>
</evidence>
<dbReference type="AlphaFoldDB" id="F6Y4D4"/>
<dbReference type="GO" id="GO:0006338">
    <property type="term" value="P:chromatin remodeling"/>
    <property type="evidence" value="ECO:0000318"/>
    <property type="project" value="GO_Central"/>
</dbReference>
<evidence type="ECO:0000313" key="26">
    <source>
        <dbReference type="Proteomes" id="UP000002280"/>
    </source>
</evidence>
<keyword evidence="13" id="KW-0558">Oxidation</keyword>
<evidence type="ECO:0000256" key="9">
    <source>
        <dbReference type="ARBA" id="ARBA00022588"/>
    </source>
</evidence>
<comment type="subunit">
    <text evidence="22">Interacts with POU2F2, POU2F1 and POU3F1. Component of the RAG complex composed of core components RAG1 and RAG2, and associated component HMGB1 or HMGB2. Component of the SET complex, composed of at least ANP32A, APEX1, HMGB2, NME1, SET and TREX1. Directly interacts with SET. Interacts with LEF1.</text>
</comment>
<keyword evidence="16" id="KW-0804">Transcription</keyword>
<dbReference type="InterPro" id="IPR009071">
    <property type="entry name" value="HMG_box_dom"/>
</dbReference>
<evidence type="ECO:0000256" key="6">
    <source>
        <dbReference type="ARBA" id="ARBA00022454"/>
    </source>
</evidence>
<reference evidence="25" key="3">
    <citation type="submission" date="2025-09" db="UniProtKB">
        <authorList>
            <consortium name="Ensembl"/>
        </authorList>
    </citation>
    <scope>IDENTIFICATION</scope>
</reference>
<keyword evidence="17" id="KW-0233">DNA recombination</keyword>
<dbReference type="FunFam" id="1.10.30.10:FF:000006">
    <property type="entry name" value="High mobility group protein B1"/>
    <property type="match status" value="1"/>
</dbReference>
<protein>
    <recommendedName>
        <fullName evidence="20">High mobility group protein B2</fullName>
    </recommendedName>
    <alternativeName>
        <fullName evidence="21">High mobility group protein 2</fullName>
    </alternativeName>
</protein>
<dbReference type="SUPFAM" id="SSF47095">
    <property type="entry name" value="HMG-box"/>
    <property type="match status" value="2"/>
</dbReference>
<dbReference type="PROSITE" id="PS50118">
    <property type="entry name" value="HMG_BOX_2"/>
    <property type="match status" value="2"/>
</dbReference>